<dbReference type="EMBL" id="PDEQ01000002">
    <property type="protein sequence ID" value="PEN14480.1"/>
    <property type="molecule type" value="Genomic_DNA"/>
</dbReference>
<dbReference type="InterPro" id="IPR043744">
    <property type="entry name" value="DUF5689"/>
</dbReference>
<name>A0A2A8D0S5_9BACT</name>
<evidence type="ECO:0000313" key="4">
    <source>
        <dbReference type="Proteomes" id="UP000220102"/>
    </source>
</evidence>
<evidence type="ECO:0000313" key="3">
    <source>
        <dbReference type="EMBL" id="PEN14480.1"/>
    </source>
</evidence>
<dbReference type="Pfam" id="PF18942">
    <property type="entry name" value="DUF5689"/>
    <property type="match status" value="1"/>
</dbReference>
<keyword evidence="4" id="KW-1185">Reference proteome</keyword>
<dbReference type="Gene3D" id="2.60.40.2030">
    <property type="match status" value="1"/>
</dbReference>
<dbReference type="Proteomes" id="UP000220102">
    <property type="component" value="Unassembled WGS sequence"/>
</dbReference>
<sequence length="347" mass="36694">MYRLRTLFFSILTLVAFSLTACDSGTAPGQESGPGAPTLSISSSTVAAPEIDTTISFDVELRNPIGAEVTAELIYAAGASSAGPEDLGFSTDGLPQIGDAFVVETLTFPAGTTDDVTRTFTYNILDTLDAEARESAFFALQNVSSPEQIAVGNNQIEVSIGFRPIREIRQFDDGRTVAANGIVTRYDDRNVYFQDETAGIVAFEFAGEIADGTSIGDEIVVNGELGEFNGLRQVGPTVNSFSVISTGNDLPDPLNVTIDDITSAGESYEGRLVRVENITTNAQGTFSSGTTYEATDASGSMAFRVQGSSPVGGADVPSGEFTFEGVVGEFQGEYQLLPLRETDIITQ</sequence>
<dbReference type="OrthoDB" id="1056765at2"/>
<feature type="domain" description="DUF5689" evidence="2">
    <location>
        <begin position="189"/>
        <end position="344"/>
    </location>
</feature>
<protein>
    <recommendedName>
        <fullName evidence="2">DUF5689 domain-containing protein</fullName>
    </recommendedName>
</protein>
<dbReference type="AlphaFoldDB" id="A0A2A8D0S5"/>
<proteinExistence type="predicted"/>
<gene>
    <name evidence="3" type="ORF">CRI94_05495</name>
</gene>
<evidence type="ECO:0000256" key="1">
    <source>
        <dbReference type="SAM" id="SignalP"/>
    </source>
</evidence>
<keyword evidence="1" id="KW-0732">Signal</keyword>
<feature type="chain" id="PRO_5012924898" description="DUF5689 domain-containing protein" evidence="1">
    <location>
        <begin position="22"/>
        <end position="347"/>
    </location>
</feature>
<organism evidence="3 4">
    <name type="scientific">Longibacter salinarum</name>
    <dbReference type="NCBI Taxonomy" id="1850348"/>
    <lineage>
        <taxon>Bacteria</taxon>
        <taxon>Pseudomonadati</taxon>
        <taxon>Rhodothermota</taxon>
        <taxon>Rhodothermia</taxon>
        <taxon>Rhodothermales</taxon>
        <taxon>Salisaetaceae</taxon>
        <taxon>Longibacter</taxon>
    </lineage>
</organism>
<dbReference type="InterPro" id="IPR038081">
    <property type="entry name" value="CalX-like_sf"/>
</dbReference>
<feature type="signal peptide" evidence="1">
    <location>
        <begin position="1"/>
        <end position="21"/>
    </location>
</feature>
<dbReference type="PROSITE" id="PS51257">
    <property type="entry name" value="PROKAR_LIPOPROTEIN"/>
    <property type="match status" value="1"/>
</dbReference>
<evidence type="ECO:0000259" key="2">
    <source>
        <dbReference type="Pfam" id="PF18942"/>
    </source>
</evidence>
<dbReference type="SUPFAM" id="SSF141072">
    <property type="entry name" value="CalX-like"/>
    <property type="match status" value="1"/>
</dbReference>
<reference evidence="3 4" key="1">
    <citation type="submission" date="2017-10" db="EMBL/GenBank/DDBJ databases">
        <title>Draft genome of Longibacter Salinarum.</title>
        <authorList>
            <person name="Goh K.M."/>
            <person name="Shamsir M.S."/>
            <person name="Lim S.W."/>
        </authorList>
    </citation>
    <scope>NUCLEOTIDE SEQUENCE [LARGE SCALE GENOMIC DNA]</scope>
    <source>
        <strain evidence="3 4">KCTC 52045</strain>
    </source>
</reference>
<dbReference type="RefSeq" id="WP_098074656.1">
    <property type="nucleotide sequence ID" value="NZ_PDEQ01000002.1"/>
</dbReference>
<accession>A0A2A8D0S5</accession>
<comment type="caution">
    <text evidence="3">The sequence shown here is derived from an EMBL/GenBank/DDBJ whole genome shotgun (WGS) entry which is preliminary data.</text>
</comment>